<evidence type="ECO:0000313" key="3">
    <source>
        <dbReference type="Proteomes" id="UP000626109"/>
    </source>
</evidence>
<dbReference type="Proteomes" id="UP000626109">
    <property type="component" value="Unassembled WGS sequence"/>
</dbReference>
<sequence length="583" mass="66572">MTCPNSLQFAKPFLVKSNERMPPALRRRGAARRLPAVAAAALLVHGGSWIWELQPACWSDIFSVAASPRLRDRRVSPTLDGDWVRYRWTSPRSKSSIHRRAADKSLAEIADEVEMLLDQLKMEGPSSSSPQRDASELGAPRQSPSPAWPGLSAASQAPAGRLQVLEAEVLGPSAVPHTTPAQAAARPSSSGYGSAAHSGPAAWTAEQQDFGLKGQELQEMLQHQEQERQRLLQQQRVQQQELEELRRQQMQVQQQQQQQEQQRRQQQQQEEQQWLQQQQQEEQQGRQQQQQAEQRKLQDMLQREDQEKQQLLQQQRSQQQELEELRRQQTELQQLQQQQAQQRQHQQQEEEQQWLKQQEQQRQQQQHEEEQQWLRQQQQQLEEQQQRQELERQKFSAGQAAGETTSVQQQLSDRSGEESSLRVALLHTGVRPAPEYGGDMYVASIRQLDTLFDAKLEKASRAHQAGMQALQRYVVQLEGDLDIKEDEVSAVDTQLKEERQRRFEAEEKAQEALSQLSAGGEASPAAIAAAEAEAQELREELMSAREGAEAARIQLVQEAERAEAAEAKLRALVERIRGVSAKR</sequence>
<dbReference type="AlphaFoldDB" id="A0A813J3E7"/>
<feature type="compositionally biased region" description="Basic and acidic residues" evidence="1">
    <location>
        <begin position="385"/>
        <end position="394"/>
    </location>
</feature>
<reference evidence="2" key="1">
    <citation type="submission" date="2021-02" db="EMBL/GenBank/DDBJ databases">
        <authorList>
            <person name="Dougan E. K."/>
            <person name="Rhodes N."/>
            <person name="Thang M."/>
            <person name="Chan C."/>
        </authorList>
    </citation>
    <scope>NUCLEOTIDE SEQUENCE</scope>
</reference>
<comment type="caution">
    <text evidence="2">The sequence shown here is derived from an EMBL/GenBank/DDBJ whole genome shotgun (WGS) entry which is preliminary data.</text>
</comment>
<feature type="compositionally biased region" description="Basic and acidic residues" evidence="1">
    <location>
        <begin position="293"/>
        <end position="308"/>
    </location>
</feature>
<gene>
    <name evidence="2" type="ORF">PGLA2088_LOCUS16349</name>
</gene>
<feature type="compositionally biased region" description="Low complexity" evidence="1">
    <location>
        <begin position="188"/>
        <end position="202"/>
    </location>
</feature>
<evidence type="ECO:0000313" key="2">
    <source>
        <dbReference type="EMBL" id="CAE8666618.1"/>
    </source>
</evidence>
<protein>
    <submittedName>
        <fullName evidence="2">Uncharacterized protein</fullName>
    </submittedName>
</protein>
<feature type="region of interest" description="Disordered" evidence="1">
    <location>
        <begin position="174"/>
        <end position="203"/>
    </location>
</feature>
<feature type="compositionally biased region" description="Basic and acidic residues" evidence="1">
    <location>
        <begin position="501"/>
        <end position="510"/>
    </location>
</feature>
<feature type="region of interest" description="Disordered" evidence="1">
    <location>
        <begin position="501"/>
        <end position="527"/>
    </location>
</feature>
<feature type="region of interest" description="Disordered" evidence="1">
    <location>
        <begin position="122"/>
        <end position="155"/>
    </location>
</feature>
<feature type="compositionally biased region" description="Polar residues" evidence="1">
    <location>
        <begin position="402"/>
        <end position="413"/>
    </location>
</feature>
<accession>A0A813J3E7</accession>
<proteinExistence type="predicted"/>
<name>A0A813J3E7_POLGL</name>
<feature type="compositionally biased region" description="Low complexity" evidence="1">
    <location>
        <begin position="518"/>
        <end position="527"/>
    </location>
</feature>
<organism evidence="2 3">
    <name type="scientific">Polarella glacialis</name>
    <name type="common">Dinoflagellate</name>
    <dbReference type="NCBI Taxonomy" id="89957"/>
    <lineage>
        <taxon>Eukaryota</taxon>
        <taxon>Sar</taxon>
        <taxon>Alveolata</taxon>
        <taxon>Dinophyceae</taxon>
        <taxon>Suessiales</taxon>
        <taxon>Suessiaceae</taxon>
        <taxon>Polarella</taxon>
    </lineage>
</organism>
<feature type="region of interest" description="Disordered" evidence="1">
    <location>
        <begin position="385"/>
        <end position="419"/>
    </location>
</feature>
<dbReference type="EMBL" id="CAJNNW010020669">
    <property type="protein sequence ID" value="CAE8666618.1"/>
    <property type="molecule type" value="Genomic_DNA"/>
</dbReference>
<evidence type="ECO:0000256" key="1">
    <source>
        <dbReference type="SAM" id="MobiDB-lite"/>
    </source>
</evidence>
<feature type="region of interest" description="Disordered" evidence="1">
    <location>
        <begin position="285"/>
        <end position="309"/>
    </location>
</feature>